<dbReference type="GO" id="GO:0006437">
    <property type="term" value="P:tyrosyl-tRNA aminoacylation"/>
    <property type="evidence" value="ECO:0007669"/>
    <property type="project" value="UniProtKB-UniRule"/>
</dbReference>
<name>C7NHB1_KYTSD</name>
<dbReference type="GO" id="GO:0042803">
    <property type="term" value="F:protein homodimerization activity"/>
    <property type="evidence" value="ECO:0007669"/>
    <property type="project" value="UniProtKB-ARBA"/>
</dbReference>
<dbReference type="InterPro" id="IPR054608">
    <property type="entry name" value="SYY-like_C"/>
</dbReference>
<dbReference type="PRINTS" id="PR01040">
    <property type="entry name" value="TRNASYNTHTYR"/>
</dbReference>
<dbReference type="SUPFAM" id="SSF52374">
    <property type="entry name" value="Nucleotidylyl transferase"/>
    <property type="match status" value="1"/>
</dbReference>
<comment type="catalytic activity">
    <reaction evidence="9 11">
        <text>tRNA(Tyr) + L-tyrosine + ATP = L-tyrosyl-tRNA(Tyr) + AMP + diphosphate + H(+)</text>
        <dbReference type="Rhea" id="RHEA:10220"/>
        <dbReference type="Rhea" id="RHEA-COMP:9706"/>
        <dbReference type="Rhea" id="RHEA-COMP:9707"/>
        <dbReference type="ChEBI" id="CHEBI:15378"/>
        <dbReference type="ChEBI" id="CHEBI:30616"/>
        <dbReference type="ChEBI" id="CHEBI:33019"/>
        <dbReference type="ChEBI" id="CHEBI:58315"/>
        <dbReference type="ChEBI" id="CHEBI:78442"/>
        <dbReference type="ChEBI" id="CHEBI:78536"/>
        <dbReference type="ChEBI" id="CHEBI:456215"/>
        <dbReference type="EC" id="6.1.1.1"/>
    </reaction>
</comment>
<dbReference type="GO" id="GO:0005524">
    <property type="term" value="F:ATP binding"/>
    <property type="evidence" value="ECO:0007669"/>
    <property type="project" value="UniProtKB-UniRule"/>
</dbReference>
<dbReference type="KEGG" id="kse:Ksed_12330"/>
<comment type="similarity">
    <text evidence="10 11">Belongs to the class-I aminoacyl-tRNA synthetase family. TyrS type 1 subfamily.</text>
</comment>
<keyword evidence="8 11" id="KW-0030">Aminoacyl-tRNA synthetase</keyword>
<keyword evidence="2 11" id="KW-0963">Cytoplasm</keyword>
<dbReference type="SMART" id="SM00363">
    <property type="entry name" value="S4"/>
    <property type="match status" value="1"/>
</dbReference>
<keyword evidence="5 11" id="KW-0067">ATP-binding</keyword>
<feature type="domain" description="RNA-binding S4" evidence="14">
    <location>
        <begin position="375"/>
        <end position="440"/>
    </location>
</feature>
<dbReference type="InterPro" id="IPR014729">
    <property type="entry name" value="Rossmann-like_a/b/a_fold"/>
</dbReference>
<dbReference type="eggNOG" id="COG0162">
    <property type="taxonomic scope" value="Bacteria"/>
</dbReference>
<dbReference type="Pfam" id="PF22421">
    <property type="entry name" value="SYY_C-terminal"/>
    <property type="match status" value="1"/>
</dbReference>
<evidence type="ECO:0000256" key="12">
    <source>
        <dbReference type="PROSITE-ProRule" id="PRU00182"/>
    </source>
</evidence>
<feature type="binding site" evidence="11">
    <location>
        <position position="57"/>
    </location>
    <ligand>
        <name>L-tyrosine</name>
        <dbReference type="ChEBI" id="CHEBI:58315"/>
    </ligand>
</feature>
<gene>
    <name evidence="11" type="primary">tyrS</name>
    <name evidence="15" type="ordered locus">Ksed_12330</name>
</gene>
<dbReference type="HAMAP" id="MF_02006">
    <property type="entry name" value="Tyr_tRNA_synth_type1"/>
    <property type="match status" value="1"/>
</dbReference>
<evidence type="ECO:0000256" key="7">
    <source>
        <dbReference type="ARBA" id="ARBA00022917"/>
    </source>
</evidence>
<dbReference type="STRING" id="478801.Ksed_12330"/>
<feature type="region of interest" description="Disordered" evidence="13">
    <location>
        <begin position="1"/>
        <end position="20"/>
    </location>
</feature>
<evidence type="ECO:0000256" key="11">
    <source>
        <dbReference type="HAMAP-Rule" id="MF_02006"/>
    </source>
</evidence>
<dbReference type="InterPro" id="IPR024107">
    <property type="entry name" value="Tyr-tRNA-ligase_bac_1"/>
</dbReference>
<dbReference type="InterPro" id="IPR036986">
    <property type="entry name" value="S4_RNA-bd_sf"/>
</dbReference>
<dbReference type="Proteomes" id="UP000006666">
    <property type="component" value="Chromosome"/>
</dbReference>
<evidence type="ECO:0000313" key="16">
    <source>
        <dbReference type="Proteomes" id="UP000006666"/>
    </source>
</evidence>
<proteinExistence type="inferred from homology"/>
<keyword evidence="6 12" id="KW-0694">RNA-binding</keyword>
<organism evidence="15 16">
    <name type="scientific">Kytococcus sedentarius (strain ATCC 14392 / DSM 20547 / JCM 11482 / CCUG 33030 / NBRC 15357 / NCTC 11040 / CCM 314 / 541)</name>
    <name type="common">Micrococcus sedentarius</name>
    <dbReference type="NCBI Taxonomy" id="478801"/>
    <lineage>
        <taxon>Bacteria</taxon>
        <taxon>Bacillati</taxon>
        <taxon>Actinomycetota</taxon>
        <taxon>Actinomycetes</taxon>
        <taxon>Micrococcales</taxon>
        <taxon>Kytococcaceae</taxon>
        <taxon>Kytococcus</taxon>
    </lineage>
</organism>
<evidence type="ECO:0000313" key="15">
    <source>
        <dbReference type="EMBL" id="ACV06268.1"/>
    </source>
</evidence>
<dbReference type="InterPro" id="IPR002307">
    <property type="entry name" value="Tyr-tRNA-ligase"/>
</dbReference>
<dbReference type="Gene3D" id="3.40.50.620">
    <property type="entry name" value="HUPs"/>
    <property type="match status" value="1"/>
</dbReference>
<dbReference type="GO" id="GO:0004831">
    <property type="term" value="F:tyrosine-tRNA ligase activity"/>
    <property type="evidence" value="ECO:0007669"/>
    <property type="project" value="UniProtKB-UniRule"/>
</dbReference>
<feature type="binding site" evidence="11">
    <location>
        <position position="255"/>
    </location>
    <ligand>
        <name>ATP</name>
        <dbReference type="ChEBI" id="CHEBI:30616"/>
    </ligand>
</feature>
<dbReference type="CDD" id="cd00805">
    <property type="entry name" value="TyrRS_core"/>
    <property type="match status" value="1"/>
</dbReference>
<feature type="binding site" evidence="11">
    <location>
        <position position="196"/>
    </location>
    <ligand>
        <name>L-tyrosine</name>
        <dbReference type="ChEBI" id="CHEBI:58315"/>
    </ligand>
</feature>
<evidence type="ECO:0000256" key="3">
    <source>
        <dbReference type="ARBA" id="ARBA00022598"/>
    </source>
</evidence>
<dbReference type="InterPro" id="IPR002942">
    <property type="entry name" value="S4_RNA-bd"/>
</dbReference>
<dbReference type="GO" id="GO:0003723">
    <property type="term" value="F:RNA binding"/>
    <property type="evidence" value="ECO:0007669"/>
    <property type="project" value="UniProtKB-KW"/>
</dbReference>
<dbReference type="InterPro" id="IPR024088">
    <property type="entry name" value="Tyr-tRNA-ligase_bac-type"/>
</dbReference>
<keyword evidence="3 11" id="KW-0436">Ligase</keyword>
<dbReference type="Gene3D" id="1.10.240.10">
    <property type="entry name" value="Tyrosyl-Transfer RNA Synthetase"/>
    <property type="match status" value="1"/>
</dbReference>
<dbReference type="PANTHER" id="PTHR11766:SF0">
    <property type="entry name" value="TYROSINE--TRNA LIGASE, MITOCHONDRIAL"/>
    <property type="match status" value="1"/>
</dbReference>
<keyword evidence="16" id="KW-1185">Reference proteome</keyword>
<dbReference type="Pfam" id="PF00579">
    <property type="entry name" value="tRNA-synt_1b"/>
    <property type="match status" value="1"/>
</dbReference>
<evidence type="ECO:0000256" key="13">
    <source>
        <dbReference type="SAM" id="MobiDB-lite"/>
    </source>
</evidence>
<evidence type="ECO:0000256" key="1">
    <source>
        <dbReference type="ARBA" id="ARBA00004496"/>
    </source>
</evidence>
<comment type="subunit">
    <text evidence="11">Homodimer.</text>
</comment>
<dbReference type="FunFam" id="3.40.50.620:FF:000008">
    <property type="entry name" value="Tyrosine--tRNA ligase"/>
    <property type="match status" value="1"/>
</dbReference>
<keyword evidence="7 11" id="KW-0648">Protein biosynthesis</keyword>
<dbReference type="AlphaFoldDB" id="C7NHB1"/>
<feature type="compositionally biased region" description="Polar residues" evidence="13">
    <location>
        <begin position="1"/>
        <end position="16"/>
    </location>
</feature>
<dbReference type="NCBIfam" id="TIGR00234">
    <property type="entry name" value="tyrS"/>
    <property type="match status" value="1"/>
</dbReference>
<dbReference type="GO" id="GO:0005829">
    <property type="term" value="C:cytosol"/>
    <property type="evidence" value="ECO:0007669"/>
    <property type="project" value="TreeGrafter"/>
</dbReference>
<dbReference type="RefSeq" id="WP_015779213.1">
    <property type="nucleotide sequence ID" value="NC_013169.1"/>
</dbReference>
<evidence type="ECO:0000256" key="2">
    <source>
        <dbReference type="ARBA" id="ARBA00022490"/>
    </source>
</evidence>
<dbReference type="InterPro" id="IPR002305">
    <property type="entry name" value="aa-tRNA-synth_Ic"/>
</dbReference>
<comment type="subcellular location">
    <subcellularLocation>
        <location evidence="1 11">Cytoplasm</location>
    </subcellularLocation>
</comment>
<feature type="short sequence motif" description="'KMSKS' region" evidence="11">
    <location>
        <begin position="252"/>
        <end position="256"/>
    </location>
</feature>
<comment type="function">
    <text evidence="11">Catalyzes the attachment of tyrosine to tRNA(Tyr) in a two-step reaction: tyrosine is first activated by ATP to form Tyr-AMP and then transferred to the acceptor end of tRNA(Tyr).</text>
</comment>
<dbReference type="EC" id="6.1.1.1" evidence="11"/>
<feature type="short sequence motif" description="'HIGH' region" evidence="11">
    <location>
        <begin position="62"/>
        <end position="71"/>
    </location>
</feature>
<protein>
    <recommendedName>
        <fullName evidence="11">Tyrosine--tRNA ligase</fullName>
        <ecNumber evidence="11">6.1.1.1</ecNumber>
    </recommendedName>
    <alternativeName>
        <fullName evidence="11">Tyrosyl-tRNA synthetase</fullName>
        <shortName evidence="11">TyrRS</shortName>
    </alternativeName>
</protein>
<accession>C7NHB1</accession>
<evidence type="ECO:0000256" key="10">
    <source>
        <dbReference type="ARBA" id="ARBA00060965"/>
    </source>
</evidence>
<evidence type="ECO:0000256" key="8">
    <source>
        <dbReference type="ARBA" id="ARBA00023146"/>
    </source>
</evidence>
<evidence type="ECO:0000256" key="4">
    <source>
        <dbReference type="ARBA" id="ARBA00022741"/>
    </source>
</evidence>
<reference evidence="15 16" key="1">
    <citation type="journal article" date="2009" name="Stand. Genomic Sci.">
        <title>Complete genome sequence of Kytococcus sedentarius type strain (541).</title>
        <authorList>
            <person name="Sims D."/>
            <person name="Brettin T."/>
            <person name="Detter J.C."/>
            <person name="Han C."/>
            <person name="Lapidus A."/>
            <person name="Copeland A."/>
            <person name="Glavina Del Rio T."/>
            <person name="Nolan M."/>
            <person name="Chen F."/>
            <person name="Lucas S."/>
            <person name="Tice H."/>
            <person name="Cheng J.F."/>
            <person name="Bruce D."/>
            <person name="Goodwin L."/>
            <person name="Pitluck S."/>
            <person name="Ovchinnikova G."/>
            <person name="Pati A."/>
            <person name="Ivanova N."/>
            <person name="Mavrommatis K."/>
            <person name="Chen A."/>
            <person name="Palaniappan K."/>
            <person name="D'haeseleer P."/>
            <person name="Chain P."/>
            <person name="Bristow J."/>
            <person name="Eisen J.A."/>
            <person name="Markowitz V."/>
            <person name="Hugenholtz P."/>
            <person name="Schneider S."/>
            <person name="Goker M."/>
            <person name="Pukall R."/>
            <person name="Kyrpides N.C."/>
            <person name="Klenk H.P."/>
        </authorList>
    </citation>
    <scope>NUCLEOTIDE SEQUENCE [LARGE SCALE GENOMIC DNA]</scope>
    <source>
        <strain evidence="16">ATCC 14392 / DSM 20547 / JCM 11482 / CCUG 33030 / NBRC 15357 / NCTC 11040 / CCM 314 / 541</strain>
    </source>
</reference>
<feature type="binding site" evidence="11">
    <location>
        <position position="192"/>
    </location>
    <ligand>
        <name>L-tyrosine</name>
        <dbReference type="ChEBI" id="CHEBI:58315"/>
    </ligand>
</feature>
<sequence>MNAETELSTQEPTTPRDTQDAVLSGVLAELQWRGVIAQSTDLLELDRMLAAGPVHFYIGFDPTAPSLHVGSLVQLVTMRRLQEAGHIPVVLVGGSTGLIGDPRPTSERNLHDRETVARWVDSIAQQVRPFVHFEGENAATVVNNLDWFGQLGALDFLRDVGKHFRVNQMLKKDAVSARLESSQGISYTEFSYQILQGYDFWHLFTSLGVRLQVGGQDQWGNLMAGVDYVHRVEGESVHALTTPLVTEASGRKFGKSEGNAIWLDASMTSPWTFHQFWLNAEDEKVVEYLRLFTLLDREQIAELEREVAEAPFKRTAQRALAREMTTLVHGAEITDGVEAAAEALFGKGDLQQVDAGVLLDATAELTGGEVEVGTSWVDVVVAVGFADSRKAAKRLLGEGGISVNSQKVTDPEGAITDADFVGGQVAVVKRGRRTLAAARRAG</sequence>
<evidence type="ECO:0000256" key="5">
    <source>
        <dbReference type="ARBA" id="ARBA00022840"/>
    </source>
</evidence>
<dbReference type="FunFam" id="1.10.240.10:FF:000001">
    <property type="entry name" value="Tyrosine--tRNA ligase"/>
    <property type="match status" value="1"/>
</dbReference>
<evidence type="ECO:0000259" key="14">
    <source>
        <dbReference type="SMART" id="SM00363"/>
    </source>
</evidence>
<dbReference type="CDD" id="cd00165">
    <property type="entry name" value="S4"/>
    <property type="match status" value="1"/>
</dbReference>
<evidence type="ECO:0000256" key="9">
    <source>
        <dbReference type="ARBA" id="ARBA00048248"/>
    </source>
</evidence>
<dbReference type="PANTHER" id="PTHR11766">
    <property type="entry name" value="TYROSYL-TRNA SYNTHETASE"/>
    <property type="match status" value="1"/>
</dbReference>
<dbReference type="SUPFAM" id="SSF55174">
    <property type="entry name" value="Alpha-L RNA-binding motif"/>
    <property type="match status" value="1"/>
</dbReference>
<dbReference type="HOGENOM" id="CLU_024003_0_2_11"/>
<dbReference type="Gene3D" id="3.10.290.10">
    <property type="entry name" value="RNA-binding S4 domain"/>
    <property type="match status" value="1"/>
</dbReference>
<keyword evidence="4 11" id="KW-0547">Nucleotide-binding</keyword>
<dbReference type="EMBL" id="CP001686">
    <property type="protein sequence ID" value="ACV06268.1"/>
    <property type="molecule type" value="Genomic_DNA"/>
</dbReference>
<evidence type="ECO:0000256" key="6">
    <source>
        <dbReference type="ARBA" id="ARBA00022884"/>
    </source>
</evidence>
<dbReference type="PROSITE" id="PS50889">
    <property type="entry name" value="S4"/>
    <property type="match status" value="1"/>
</dbReference>